<evidence type="ECO:0000256" key="1">
    <source>
        <dbReference type="ARBA" id="ARBA00004370"/>
    </source>
</evidence>
<dbReference type="InterPro" id="IPR007749">
    <property type="entry name" value="DUF677"/>
</dbReference>
<dbReference type="Proteomes" id="UP000515151">
    <property type="component" value="Chromosome 4"/>
</dbReference>
<dbReference type="PANTHER" id="PTHR31113:SF3">
    <property type="entry name" value="UPF0496 PROTEIN 1"/>
    <property type="match status" value="1"/>
</dbReference>
<feature type="transmembrane region" description="Helical" evidence="6">
    <location>
        <begin position="137"/>
        <end position="158"/>
    </location>
</feature>
<keyword evidence="5 6" id="KW-0472">Membrane</keyword>
<dbReference type="GO" id="GO:0016020">
    <property type="term" value="C:membrane"/>
    <property type="evidence" value="ECO:0007669"/>
    <property type="project" value="UniProtKB-SubCell"/>
</dbReference>
<evidence type="ECO:0000256" key="6">
    <source>
        <dbReference type="SAM" id="Phobius"/>
    </source>
</evidence>
<keyword evidence="7" id="KW-1185">Reference proteome</keyword>
<comment type="similarity">
    <text evidence="2">Belongs to the UPF0496 family.</text>
</comment>
<dbReference type="PANTHER" id="PTHR31113">
    <property type="entry name" value="UPF0496 PROTEIN 3-RELATED"/>
    <property type="match status" value="1"/>
</dbReference>
<keyword evidence="3 6" id="KW-0812">Transmembrane</keyword>
<dbReference type="OrthoDB" id="1747659at2759"/>
<dbReference type="GeneID" id="116204185"/>
<organism evidence="7 8">
    <name type="scientific">Punica granatum</name>
    <name type="common">Pomegranate</name>
    <dbReference type="NCBI Taxonomy" id="22663"/>
    <lineage>
        <taxon>Eukaryota</taxon>
        <taxon>Viridiplantae</taxon>
        <taxon>Streptophyta</taxon>
        <taxon>Embryophyta</taxon>
        <taxon>Tracheophyta</taxon>
        <taxon>Spermatophyta</taxon>
        <taxon>Magnoliopsida</taxon>
        <taxon>eudicotyledons</taxon>
        <taxon>Gunneridae</taxon>
        <taxon>Pentapetalae</taxon>
        <taxon>rosids</taxon>
        <taxon>malvids</taxon>
        <taxon>Myrtales</taxon>
        <taxon>Lythraceae</taxon>
        <taxon>Punica</taxon>
    </lineage>
</organism>
<accession>A0A6P8D6B9</accession>
<gene>
    <name evidence="8" type="primary">LOC116204185</name>
</gene>
<sequence length="365" mass="41386">MDTKEAIWRNKEMSEIVDGYFENSLRTLDFCTELVRSLKHAKDRQLNTLLALQRPEEDHLGIYNHGQEAEKNRNIYLRTLEELQKSKEDGSPFTEELFQILLAVYESHTKMLEFEWLTNRKLKLQKKLRSVRSWRKVTSMIFVTTSAAVVICSVAVAASGAASQMAAGAALQVVAGLSAATANHPINSVGNWSLDCGESGQCVALKDLKTVGLFMGKLDKELKSLVEIADSIVDLLVSINKDMKSLIEIKKQVREFMECVDELGVQADWCSHKIRRARVVLRRLPSSNQSYGNQRKDVARSYRYSGMPNLDKEATATRTHAALQGKKMDRKHTGTLQLRSLERVRRNPVMEMGNLLRQQKGEMER</sequence>
<evidence type="ECO:0000313" key="7">
    <source>
        <dbReference type="Proteomes" id="UP000515151"/>
    </source>
</evidence>
<name>A0A6P8D6B9_PUNGR</name>
<evidence type="ECO:0000256" key="2">
    <source>
        <dbReference type="ARBA" id="ARBA00009074"/>
    </source>
</evidence>
<evidence type="ECO:0000256" key="4">
    <source>
        <dbReference type="ARBA" id="ARBA00022989"/>
    </source>
</evidence>
<proteinExistence type="inferred from homology"/>
<reference evidence="8" key="2">
    <citation type="submission" date="2025-08" db="UniProtKB">
        <authorList>
            <consortium name="RefSeq"/>
        </authorList>
    </citation>
    <scope>IDENTIFICATION</scope>
    <source>
        <tissue evidence="8">Leaf</tissue>
    </source>
</reference>
<comment type="subcellular location">
    <subcellularLocation>
        <location evidence="1">Membrane</location>
    </subcellularLocation>
</comment>
<dbReference type="RefSeq" id="XP_031392115.1">
    <property type="nucleotide sequence ID" value="XM_031536255.1"/>
</dbReference>
<protein>
    <submittedName>
        <fullName evidence="8">UPF0496 protein At4g34320-like</fullName>
    </submittedName>
</protein>
<evidence type="ECO:0000256" key="5">
    <source>
        <dbReference type="ARBA" id="ARBA00023136"/>
    </source>
</evidence>
<evidence type="ECO:0000313" key="8">
    <source>
        <dbReference type="RefSeq" id="XP_031392115.1"/>
    </source>
</evidence>
<reference evidence="7" key="1">
    <citation type="journal article" date="2020" name="Plant Biotechnol. J.">
        <title>The pomegranate (Punica granatum L.) draft genome dissects genetic divergence between soft- and hard-seeded cultivars.</title>
        <authorList>
            <person name="Luo X."/>
            <person name="Li H."/>
            <person name="Wu Z."/>
            <person name="Yao W."/>
            <person name="Zhao P."/>
            <person name="Cao D."/>
            <person name="Yu H."/>
            <person name="Li K."/>
            <person name="Poudel K."/>
            <person name="Zhao D."/>
            <person name="Zhang F."/>
            <person name="Xia X."/>
            <person name="Chen L."/>
            <person name="Wang Q."/>
            <person name="Jing D."/>
            <person name="Cao S."/>
        </authorList>
    </citation>
    <scope>NUCLEOTIDE SEQUENCE [LARGE SCALE GENOMIC DNA]</scope>
    <source>
        <strain evidence="7">cv. Tunisia</strain>
    </source>
</reference>
<keyword evidence="4 6" id="KW-1133">Transmembrane helix</keyword>
<evidence type="ECO:0000256" key="3">
    <source>
        <dbReference type="ARBA" id="ARBA00022692"/>
    </source>
</evidence>
<dbReference type="AlphaFoldDB" id="A0A6P8D6B9"/>
<dbReference type="Pfam" id="PF05055">
    <property type="entry name" value="DUF677"/>
    <property type="match status" value="1"/>
</dbReference>